<sequence>MARRTPDGSADRVSSGVDGHVEEKFARNGGTFVAVVGGLVVVGLLVAWVLDTDGIPFWVPAVALLAGVLIYASTIRPRVMTEGGELVLRNMLSTVHIPLATIEEIAVQQVLAVRAGERRFVCAGAGRSLRTVMRGSRMQKARTQAPGLTGEYFPDIERGMDYGDYIESRVRELIRADRARRGISSVFSPEADELRTRIRREWAWPEIAAFAVTIALVVVAFAVR</sequence>
<dbReference type="Proteomes" id="UP000502996">
    <property type="component" value="Chromosome"/>
</dbReference>
<name>A0A6G6WG23_9ACTN</name>
<organism evidence="2 3">
    <name type="scientific">Nocardioides anomalus</name>
    <dbReference type="NCBI Taxonomy" id="2712223"/>
    <lineage>
        <taxon>Bacteria</taxon>
        <taxon>Bacillati</taxon>
        <taxon>Actinomycetota</taxon>
        <taxon>Actinomycetes</taxon>
        <taxon>Propionibacteriales</taxon>
        <taxon>Nocardioidaceae</taxon>
        <taxon>Nocardioides</taxon>
    </lineage>
</organism>
<feature type="transmembrane region" description="Helical" evidence="1">
    <location>
        <begin position="30"/>
        <end position="49"/>
    </location>
</feature>
<evidence type="ECO:0000313" key="2">
    <source>
        <dbReference type="EMBL" id="QIG44107.1"/>
    </source>
</evidence>
<keyword evidence="1" id="KW-0812">Transmembrane</keyword>
<proteinExistence type="predicted"/>
<gene>
    <name evidence="2" type="ORF">G5V58_16180</name>
</gene>
<feature type="transmembrane region" description="Helical" evidence="1">
    <location>
        <begin position="202"/>
        <end position="223"/>
    </location>
</feature>
<evidence type="ECO:0008006" key="4">
    <source>
        <dbReference type="Google" id="ProtNLM"/>
    </source>
</evidence>
<dbReference type="RefSeq" id="WP_165234909.1">
    <property type="nucleotide sequence ID" value="NZ_CP049257.1"/>
</dbReference>
<dbReference type="EMBL" id="CP049257">
    <property type="protein sequence ID" value="QIG44107.1"/>
    <property type="molecule type" value="Genomic_DNA"/>
</dbReference>
<accession>A0A6G6WG23</accession>
<evidence type="ECO:0000313" key="3">
    <source>
        <dbReference type="Proteomes" id="UP000502996"/>
    </source>
</evidence>
<keyword evidence="3" id="KW-1185">Reference proteome</keyword>
<reference evidence="2 3" key="1">
    <citation type="submission" date="2020-02" db="EMBL/GenBank/DDBJ databases">
        <title>Full genome sequence of Nocardioides sp. R-3366.</title>
        <authorList>
            <person name="Im W.-T."/>
        </authorList>
    </citation>
    <scope>NUCLEOTIDE SEQUENCE [LARGE SCALE GENOMIC DNA]</scope>
    <source>
        <strain evidence="2 3">R-3366</strain>
    </source>
</reference>
<dbReference type="AlphaFoldDB" id="A0A6G6WG23"/>
<keyword evidence="1" id="KW-1133">Transmembrane helix</keyword>
<protein>
    <recommendedName>
        <fullName evidence="4">PH domain-containing protein</fullName>
    </recommendedName>
</protein>
<keyword evidence="1" id="KW-0472">Membrane</keyword>
<feature type="transmembrane region" description="Helical" evidence="1">
    <location>
        <begin position="55"/>
        <end position="72"/>
    </location>
</feature>
<dbReference type="KEGG" id="nano:G5V58_16180"/>
<evidence type="ECO:0000256" key="1">
    <source>
        <dbReference type="SAM" id="Phobius"/>
    </source>
</evidence>